<reference evidence="3" key="1">
    <citation type="journal article" date="2014" name="Int. J. Syst. Evol. Microbiol.">
        <title>Complete genome sequence of Corynebacterium casei LMG S-19264T (=DSM 44701T), isolated from a smear-ripened cheese.</title>
        <authorList>
            <consortium name="US DOE Joint Genome Institute (JGI-PGF)"/>
            <person name="Walter F."/>
            <person name="Albersmeier A."/>
            <person name="Kalinowski J."/>
            <person name="Ruckert C."/>
        </authorList>
    </citation>
    <scope>NUCLEOTIDE SEQUENCE</scope>
    <source>
        <strain evidence="3">KCTC 22164</strain>
    </source>
</reference>
<feature type="transmembrane region" description="Helical" evidence="2">
    <location>
        <begin position="12"/>
        <end position="34"/>
    </location>
</feature>
<dbReference type="Pfam" id="PF20567">
    <property type="entry name" value="DUF6776"/>
    <property type="match status" value="1"/>
</dbReference>
<name>A0A918JNK8_9ALTE</name>
<evidence type="ECO:0000313" key="4">
    <source>
        <dbReference type="Proteomes" id="UP000631300"/>
    </source>
</evidence>
<dbReference type="RefSeq" id="WP_189407733.1">
    <property type="nucleotide sequence ID" value="NZ_BMXP01000009.1"/>
</dbReference>
<proteinExistence type="predicted"/>
<reference evidence="3" key="2">
    <citation type="submission" date="2020-09" db="EMBL/GenBank/DDBJ databases">
        <authorList>
            <person name="Sun Q."/>
            <person name="Kim S."/>
        </authorList>
    </citation>
    <scope>NUCLEOTIDE SEQUENCE</scope>
    <source>
        <strain evidence="3">KCTC 22164</strain>
    </source>
</reference>
<sequence length="251" mass="28405">MDLHTLRKKFGSSALTLIVFVCLLLMLVFGYWLASYQHQQAAFESKSRTQTLREAEDENRALAKKLSQRTAELTLSRMELEQTTRQMVNLEEEVAALREQLGFYQRVMAPENTQDGFFVDGITVTPAASHHHFRLQFVLLQQRNNKAVIKGELAIAIRGSLEGKPHVVTTANTESFADGPVAFRFTFFQNVDINIQLPDAFIPESLTFSANVYQYTTLRGQYEATFDWQQVLSVPNGPPAHTQSDENTVSN</sequence>
<gene>
    <name evidence="3" type="ORF">GCM10007391_29020</name>
</gene>
<organism evidence="3 4">
    <name type="scientific">Alteromonas halophila</name>
    <dbReference type="NCBI Taxonomy" id="516698"/>
    <lineage>
        <taxon>Bacteria</taxon>
        <taxon>Pseudomonadati</taxon>
        <taxon>Pseudomonadota</taxon>
        <taxon>Gammaproteobacteria</taxon>
        <taxon>Alteromonadales</taxon>
        <taxon>Alteromonadaceae</taxon>
        <taxon>Alteromonas/Salinimonas group</taxon>
        <taxon>Alteromonas</taxon>
    </lineage>
</organism>
<keyword evidence="2" id="KW-0472">Membrane</keyword>
<dbReference type="InterPro" id="IPR046703">
    <property type="entry name" value="DUF6776"/>
</dbReference>
<evidence type="ECO:0000256" key="2">
    <source>
        <dbReference type="SAM" id="Phobius"/>
    </source>
</evidence>
<protein>
    <submittedName>
        <fullName evidence="3">Uncharacterized protein</fullName>
    </submittedName>
</protein>
<dbReference type="EMBL" id="BMXP01000009">
    <property type="protein sequence ID" value="GGW92960.1"/>
    <property type="molecule type" value="Genomic_DNA"/>
</dbReference>
<keyword evidence="2" id="KW-1133">Transmembrane helix</keyword>
<dbReference type="Proteomes" id="UP000631300">
    <property type="component" value="Unassembled WGS sequence"/>
</dbReference>
<keyword evidence="2" id="KW-0812">Transmembrane</keyword>
<keyword evidence="1" id="KW-0175">Coiled coil</keyword>
<evidence type="ECO:0000313" key="3">
    <source>
        <dbReference type="EMBL" id="GGW92960.1"/>
    </source>
</evidence>
<accession>A0A918JNK8</accession>
<dbReference type="AlphaFoldDB" id="A0A918JNK8"/>
<evidence type="ECO:0000256" key="1">
    <source>
        <dbReference type="SAM" id="Coils"/>
    </source>
</evidence>
<keyword evidence="4" id="KW-1185">Reference proteome</keyword>
<feature type="coiled-coil region" evidence="1">
    <location>
        <begin position="52"/>
        <end position="107"/>
    </location>
</feature>
<comment type="caution">
    <text evidence="3">The sequence shown here is derived from an EMBL/GenBank/DDBJ whole genome shotgun (WGS) entry which is preliminary data.</text>
</comment>